<name>A0A8K0WBF9_9HYPO</name>
<accession>A0A8K0WBF9</accession>
<keyword evidence="1" id="KW-0812">Transmembrane</keyword>
<sequence length="163" mass="18069">MSGAQCIAHLPFMVAKPLWVSDKRRRRVHKNARTSEVTSKKRMGFAYNNIFTLCALVAGLLQVLLSVVSYTQDSTIVGPFSYKETAIYHQTPPTRQPQLAFTSGPYELVLDAPCNGTLVPDHQSLKRLGLCPYFWVSSLLGFRASQSTLVSIPGILKQLPTTN</sequence>
<keyword evidence="1" id="KW-0472">Membrane</keyword>
<evidence type="ECO:0000256" key="1">
    <source>
        <dbReference type="SAM" id="Phobius"/>
    </source>
</evidence>
<dbReference type="EMBL" id="JAGPXF010000004">
    <property type="protein sequence ID" value="KAH7245840.1"/>
    <property type="molecule type" value="Genomic_DNA"/>
</dbReference>
<keyword evidence="1" id="KW-1133">Transmembrane helix</keyword>
<protein>
    <submittedName>
        <fullName evidence="2">Uncharacterized protein</fullName>
    </submittedName>
</protein>
<reference evidence="2" key="1">
    <citation type="journal article" date="2021" name="Nat. Commun.">
        <title>Genetic determinants of endophytism in the Arabidopsis root mycobiome.</title>
        <authorList>
            <person name="Mesny F."/>
            <person name="Miyauchi S."/>
            <person name="Thiergart T."/>
            <person name="Pickel B."/>
            <person name="Atanasova L."/>
            <person name="Karlsson M."/>
            <person name="Huettel B."/>
            <person name="Barry K.W."/>
            <person name="Haridas S."/>
            <person name="Chen C."/>
            <person name="Bauer D."/>
            <person name="Andreopoulos W."/>
            <person name="Pangilinan J."/>
            <person name="LaButti K."/>
            <person name="Riley R."/>
            <person name="Lipzen A."/>
            <person name="Clum A."/>
            <person name="Drula E."/>
            <person name="Henrissat B."/>
            <person name="Kohler A."/>
            <person name="Grigoriev I.V."/>
            <person name="Martin F.M."/>
            <person name="Hacquard S."/>
        </authorList>
    </citation>
    <scope>NUCLEOTIDE SEQUENCE</scope>
    <source>
        <strain evidence="2">MPI-SDFR-AT-0068</strain>
    </source>
</reference>
<organism evidence="2 3">
    <name type="scientific">Fusarium tricinctum</name>
    <dbReference type="NCBI Taxonomy" id="61284"/>
    <lineage>
        <taxon>Eukaryota</taxon>
        <taxon>Fungi</taxon>
        <taxon>Dikarya</taxon>
        <taxon>Ascomycota</taxon>
        <taxon>Pezizomycotina</taxon>
        <taxon>Sordariomycetes</taxon>
        <taxon>Hypocreomycetidae</taxon>
        <taxon>Hypocreales</taxon>
        <taxon>Nectriaceae</taxon>
        <taxon>Fusarium</taxon>
        <taxon>Fusarium tricinctum species complex</taxon>
    </lineage>
</organism>
<comment type="caution">
    <text evidence="2">The sequence shown here is derived from an EMBL/GenBank/DDBJ whole genome shotgun (WGS) entry which is preliminary data.</text>
</comment>
<dbReference type="AlphaFoldDB" id="A0A8K0WBF9"/>
<proteinExistence type="predicted"/>
<dbReference type="Proteomes" id="UP000813427">
    <property type="component" value="Unassembled WGS sequence"/>
</dbReference>
<gene>
    <name evidence="2" type="ORF">BKA59DRAFT_176873</name>
</gene>
<feature type="transmembrane region" description="Helical" evidence="1">
    <location>
        <begin position="50"/>
        <end position="70"/>
    </location>
</feature>
<evidence type="ECO:0000313" key="2">
    <source>
        <dbReference type="EMBL" id="KAH7245840.1"/>
    </source>
</evidence>
<keyword evidence="3" id="KW-1185">Reference proteome</keyword>
<evidence type="ECO:0000313" key="3">
    <source>
        <dbReference type="Proteomes" id="UP000813427"/>
    </source>
</evidence>